<evidence type="ECO:0000256" key="3">
    <source>
        <dbReference type="ARBA" id="ARBA00022692"/>
    </source>
</evidence>
<comment type="subcellular location">
    <subcellularLocation>
        <location evidence="1 6">Cell membrane</location>
        <topology evidence="1 6">Multi-pass membrane protein</topology>
    </subcellularLocation>
</comment>
<dbReference type="GO" id="GO:0005886">
    <property type="term" value="C:plasma membrane"/>
    <property type="evidence" value="ECO:0007669"/>
    <property type="project" value="UniProtKB-SubCell"/>
</dbReference>
<feature type="transmembrane region" description="Helical" evidence="6">
    <location>
        <begin position="163"/>
        <end position="184"/>
    </location>
</feature>
<keyword evidence="2 6" id="KW-1003">Cell membrane</keyword>
<evidence type="ECO:0000256" key="2">
    <source>
        <dbReference type="ARBA" id="ARBA00022475"/>
    </source>
</evidence>
<evidence type="ECO:0000259" key="7">
    <source>
        <dbReference type="Pfam" id="PF09335"/>
    </source>
</evidence>
<evidence type="ECO:0000256" key="4">
    <source>
        <dbReference type="ARBA" id="ARBA00022989"/>
    </source>
</evidence>
<proteinExistence type="inferred from homology"/>
<dbReference type="PANTHER" id="PTHR12677">
    <property type="entry name" value="GOLGI APPARATUS MEMBRANE PROTEIN TVP38-RELATED"/>
    <property type="match status" value="1"/>
</dbReference>
<feature type="transmembrane region" description="Helical" evidence="6">
    <location>
        <begin position="196"/>
        <end position="218"/>
    </location>
</feature>
<evidence type="ECO:0000256" key="1">
    <source>
        <dbReference type="ARBA" id="ARBA00004651"/>
    </source>
</evidence>
<feature type="transmembrane region" description="Helical" evidence="6">
    <location>
        <begin position="12"/>
        <end position="29"/>
    </location>
</feature>
<comment type="similarity">
    <text evidence="6">Belongs to the TVP38/TMEM64 family.</text>
</comment>
<evidence type="ECO:0000256" key="5">
    <source>
        <dbReference type="ARBA" id="ARBA00023136"/>
    </source>
</evidence>
<keyword evidence="3 6" id="KW-0812">Transmembrane</keyword>
<evidence type="ECO:0000256" key="6">
    <source>
        <dbReference type="RuleBase" id="RU366058"/>
    </source>
</evidence>
<protein>
    <recommendedName>
        <fullName evidence="6">TVP38/TMEM64 family membrane protein</fullName>
    </recommendedName>
</protein>
<gene>
    <name evidence="8" type="ORF">IAC53_04830</name>
</gene>
<dbReference type="Pfam" id="PF09335">
    <property type="entry name" value="VTT_dom"/>
    <property type="match status" value="1"/>
</dbReference>
<feature type="domain" description="VTT" evidence="7">
    <location>
        <begin position="67"/>
        <end position="186"/>
    </location>
</feature>
<name>A0A9D1IES5_9FIRM</name>
<keyword evidence="4 6" id="KW-1133">Transmembrane helix</keyword>
<dbReference type="PANTHER" id="PTHR12677:SF59">
    <property type="entry name" value="GOLGI APPARATUS MEMBRANE PROTEIN TVP38-RELATED"/>
    <property type="match status" value="1"/>
</dbReference>
<reference evidence="8" key="1">
    <citation type="submission" date="2020-10" db="EMBL/GenBank/DDBJ databases">
        <authorList>
            <person name="Gilroy R."/>
        </authorList>
    </citation>
    <scope>NUCLEOTIDE SEQUENCE</scope>
    <source>
        <strain evidence="8">ChiGjej1B1-19959</strain>
    </source>
</reference>
<sequence length="227" mass="24704">MQNKTRETLWLLFKVAVSLTLFAVVLRYYHDLTHLDVRALAAAAPSVFAAAAVVLCVYILKGLVFVIPAALLYVPVGMAFSPGVAVAVNLAGVALEVTVSYLFGRFLGGDKVRAMLEKKKGGRKILDFQARKAGAASVFGMRLLPVFPIDFVSLFLGASRFGFWRYLPLSVVGIAPRVILFTLLGDAAYDYIPIRLIVILILIALPAAAIGFVAKTFYDRRHGDKTP</sequence>
<dbReference type="Proteomes" id="UP000824071">
    <property type="component" value="Unassembled WGS sequence"/>
</dbReference>
<organism evidence="8 9">
    <name type="scientific">Candidatus Fimenecus excrementigallinarum</name>
    <dbReference type="NCBI Taxonomy" id="2840816"/>
    <lineage>
        <taxon>Bacteria</taxon>
        <taxon>Bacillati</taxon>
        <taxon>Bacillota</taxon>
        <taxon>Clostridia</taxon>
        <taxon>Candidatus Fimenecus</taxon>
    </lineage>
</organism>
<dbReference type="AlphaFoldDB" id="A0A9D1IES5"/>
<dbReference type="InterPro" id="IPR015414">
    <property type="entry name" value="TMEM64"/>
</dbReference>
<dbReference type="EMBL" id="DVMW01000030">
    <property type="protein sequence ID" value="HIU35918.1"/>
    <property type="molecule type" value="Genomic_DNA"/>
</dbReference>
<evidence type="ECO:0000313" key="8">
    <source>
        <dbReference type="EMBL" id="HIU35918.1"/>
    </source>
</evidence>
<dbReference type="InterPro" id="IPR032816">
    <property type="entry name" value="VTT_dom"/>
</dbReference>
<reference evidence="8" key="2">
    <citation type="journal article" date="2021" name="PeerJ">
        <title>Extensive microbial diversity within the chicken gut microbiome revealed by metagenomics and culture.</title>
        <authorList>
            <person name="Gilroy R."/>
            <person name="Ravi A."/>
            <person name="Getino M."/>
            <person name="Pursley I."/>
            <person name="Horton D.L."/>
            <person name="Alikhan N.F."/>
            <person name="Baker D."/>
            <person name="Gharbi K."/>
            <person name="Hall N."/>
            <person name="Watson M."/>
            <person name="Adriaenssens E.M."/>
            <person name="Foster-Nyarko E."/>
            <person name="Jarju S."/>
            <person name="Secka A."/>
            <person name="Antonio M."/>
            <person name="Oren A."/>
            <person name="Chaudhuri R.R."/>
            <person name="La Ragione R."/>
            <person name="Hildebrand F."/>
            <person name="Pallen M.J."/>
        </authorList>
    </citation>
    <scope>NUCLEOTIDE SEQUENCE</scope>
    <source>
        <strain evidence="8">ChiGjej1B1-19959</strain>
    </source>
</reference>
<evidence type="ECO:0000313" key="9">
    <source>
        <dbReference type="Proteomes" id="UP000824071"/>
    </source>
</evidence>
<accession>A0A9D1IES5</accession>
<keyword evidence="5 6" id="KW-0472">Membrane</keyword>
<comment type="caution">
    <text evidence="8">The sequence shown here is derived from an EMBL/GenBank/DDBJ whole genome shotgun (WGS) entry which is preliminary data.</text>
</comment>
<feature type="transmembrane region" description="Helical" evidence="6">
    <location>
        <begin position="133"/>
        <end position="157"/>
    </location>
</feature>
<feature type="transmembrane region" description="Helical" evidence="6">
    <location>
        <begin position="41"/>
        <end position="74"/>
    </location>
</feature>
<feature type="transmembrane region" description="Helical" evidence="6">
    <location>
        <begin position="80"/>
        <end position="103"/>
    </location>
</feature>